<protein>
    <submittedName>
        <fullName evidence="2">YlmC/YmxH family sporulation protein</fullName>
    </submittedName>
</protein>
<accession>A0A2I0QW36</accession>
<sequence length="80" mass="9024">MLLSEIQIKDIINVDSGEKLGYINDLEIDVQVGSIVALIVTLKSKWFGIFGEEEEIRILWSQIEKIGADVILVRTSYSKV</sequence>
<dbReference type="NCBIfam" id="TIGR02888">
    <property type="entry name" value="spore_YlmC_YmxH"/>
    <property type="match status" value="1"/>
</dbReference>
<comment type="caution">
    <text evidence="2">The sequence shown here is derived from an EMBL/GenBank/DDBJ whole genome shotgun (WGS) entry which is preliminary data.</text>
</comment>
<dbReference type="PANTHER" id="PTHR40061:SF1">
    <property type="entry name" value="SPORULATION PROTEIN YLMC-RELATED"/>
    <property type="match status" value="1"/>
</dbReference>
<evidence type="ECO:0000313" key="3">
    <source>
        <dbReference type="Proteomes" id="UP000243524"/>
    </source>
</evidence>
<gene>
    <name evidence="2" type="ORF">CEY16_01965</name>
</gene>
<dbReference type="InterPro" id="IPR011033">
    <property type="entry name" value="PRC_barrel-like_sf"/>
</dbReference>
<dbReference type="Gene3D" id="2.30.30.240">
    <property type="entry name" value="PRC-barrel domain"/>
    <property type="match status" value="1"/>
</dbReference>
<organism evidence="2 3">
    <name type="scientific">Halalkalibacillus sediminis</name>
    <dbReference type="NCBI Taxonomy" id="2018042"/>
    <lineage>
        <taxon>Bacteria</taxon>
        <taxon>Bacillati</taxon>
        <taxon>Bacillota</taxon>
        <taxon>Bacilli</taxon>
        <taxon>Bacillales</taxon>
        <taxon>Bacillaceae</taxon>
        <taxon>Halalkalibacillus</taxon>
    </lineage>
</organism>
<dbReference type="EMBL" id="PJNH01000001">
    <property type="protein sequence ID" value="PKR78546.1"/>
    <property type="molecule type" value="Genomic_DNA"/>
</dbReference>
<dbReference type="PANTHER" id="PTHR40061">
    <property type="entry name" value="SPORULATION PROTEIN YLMC-RELATED"/>
    <property type="match status" value="1"/>
</dbReference>
<dbReference type="Pfam" id="PF05239">
    <property type="entry name" value="PRC"/>
    <property type="match status" value="1"/>
</dbReference>
<dbReference type="Proteomes" id="UP000243524">
    <property type="component" value="Unassembled WGS sequence"/>
</dbReference>
<dbReference type="OrthoDB" id="6024937at2"/>
<dbReference type="InterPro" id="IPR014238">
    <property type="entry name" value="Spore_YlmC/YmxH"/>
</dbReference>
<dbReference type="RefSeq" id="WP_101330290.1">
    <property type="nucleotide sequence ID" value="NZ_PJNH01000001.1"/>
</dbReference>
<reference evidence="2 3" key="1">
    <citation type="submission" date="2017-06" db="EMBL/GenBank/DDBJ databases">
        <title>the draft geome sequence of Illustriluteabacillus marina B3227.</title>
        <authorList>
            <person name="He R.-H."/>
            <person name="Du Z.-J."/>
        </authorList>
    </citation>
    <scope>NUCLEOTIDE SEQUENCE [LARGE SCALE GENOMIC DNA]</scope>
    <source>
        <strain evidence="2 3">B3227</strain>
    </source>
</reference>
<dbReference type="SUPFAM" id="SSF50346">
    <property type="entry name" value="PRC-barrel domain"/>
    <property type="match status" value="1"/>
</dbReference>
<keyword evidence="3" id="KW-1185">Reference proteome</keyword>
<dbReference type="InterPro" id="IPR027275">
    <property type="entry name" value="PRC-brl_dom"/>
</dbReference>
<proteinExistence type="predicted"/>
<name>A0A2I0QW36_9BACI</name>
<evidence type="ECO:0000313" key="2">
    <source>
        <dbReference type="EMBL" id="PKR78546.1"/>
    </source>
</evidence>
<feature type="domain" description="PRC-barrel" evidence="1">
    <location>
        <begin position="3"/>
        <end position="77"/>
    </location>
</feature>
<dbReference type="AlphaFoldDB" id="A0A2I0QW36"/>
<evidence type="ECO:0000259" key="1">
    <source>
        <dbReference type="Pfam" id="PF05239"/>
    </source>
</evidence>